<feature type="region of interest" description="Disordered" evidence="1">
    <location>
        <begin position="38"/>
        <end position="57"/>
    </location>
</feature>
<dbReference type="Proteomes" id="UP001590951">
    <property type="component" value="Unassembled WGS sequence"/>
</dbReference>
<dbReference type="EMBL" id="JBHFEH010000009">
    <property type="protein sequence ID" value="KAL2056073.1"/>
    <property type="molecule type" value="Genomic_DNA"/>
</dbReference>
<feature type="compositionally biased region" description="Basic and acidic residues" evidence="1">
    <location>
        <begin position="433"/>
        <end position="446"/>
    </location>
</feature>
<feature type="region of interest" description="Disordered" evidence="1">
    <location>
        <begin position="396"/>
        <end position="446"/>
    </location>
</feature>
<accession>A0ABR4BF08</accession>
<reference evidence="2 3" key="1">
    <citation type="submission" date="2024-09" db="EMBL/GenBank/DDBJ databases">
        <title>Rethinking Asexuality: The Enigmatic Case of Functional Sexual Genes in Lepraria (Stereocaulaceae).</title>
        <authorList>
            <person name="Doellman M."/>
            <person name="Sun Y."/>
            <person name="Barcenas-Pena A."/>
            <person name="Lumbsch H.T."/>
            <person name="Grewe F."/>
        </authorList>
    </citation>
    <scope>NUCLEOTIDE SEQUENCE [LARGE SCALE GENOMIC DNA]</scope>
    <source>
        <strain evidence="2 3">Grewe 0041</strain>
    </source>
</reference>
<sequence length="446" mass="50041">MSSLPIARRVMVGNMTAMQATNMRNVTKGDVVGYIKGEHKSNDVHSGESKSTNNEDAKSTHYDAEYGFIAVAWFHDVPPNKRHVRLKMISEAALTQKEYENVVLVKKQADAWAAAKNELVNWNLLDEPIAVICSNEPKSDIYRFEIMKSALERSPVLAEFFKSSDYRYGCGMMLKFPEDLAICFHAVKDYVEQGPDIYDAAALKKYATVGNAVPAVETFTFLVRLHKLANKLELRGLKDTTLVVLHQVELSMMPESCTALADLVLKDEPCDFQDVIKAFVIKHVGNYFEDLERSREWKHVVADSSNEFQVKWAKMTIAHHDRPLSSGSDINAEGILSHLTNTNTKLTQLIHEANEANEAGVARNNRLNQIVQLAHGERSPCSSIDTTATAIHDRINEASDEEDPTTPKASEINGESSRHLGLPIMERGSFSGEYRRPFYEENAKPR</sequence>
<evidence type="ECO:0000313" key="3">
    <source>
        <dbReference type="Proteomes" id="UP001590951"/>
    </source>
</evidence>
<protein>
    <submittedName>
        <fullName evidence="2">Uncharacterized protein</fullName>
    </submittedName>
</protein>
<evidence type="ECO:0000313" key="2">
    <source>
        <dbReference type="EMBL" id="KAL2056073.1"/>
    </source>
</evidence>
<proteinExistence type="predicted"/>
<organism evidence="2 3">
    <name type="scientific">Lepraria finkii</name>
    <dbReference type="NCBI Taxonomy" id="1340010"/>
    <lineage>
        <taxon>Eukaryota</taxon>
        <taxon>Fungi</taxon>
        <taxon>Dikarya</taxon>
        <taxon>Ascomycota</taxon>
        <taxon>Pezizomycotina</taxon>
        <taxon>Lecanoromycetes</taxon>
        <taxon>OSLEUM clade</taxon>
        <taxon>Lecanoromycetidae</taxon>
        <taxon>Lecanorales</taxon>
        <taxon>Lecanorineae</taxon>
        <taxon>Stereocaulaceae</taxon>
        <taxon>Lepraria</taxon>
    </lineage>
</organism>
<comment type="caution">
    <text evidence="2">The sequence shown here is derived from an EMBL/GenBank/DDBJ whole genome shotgun (WGS) entry which is preliminary data.</text>
</comment>
<evidence type="ECO:0000256" key="1">
    <source>
        <dbReference type="SAM" id="MobiDB-lite"/>
    </source>
</evidence>
<gene>
    <name evidence="2" type="ORF">ABVK25_003716</name>
</gene>
<name>A0ABR4BF08_9LECA</name>
<keyword evidence="3" id="KW-1185">Reference proteome</keyword>